<feature type="region of interest" description="Disordered" evidence="1">
    <location>
        <begin position="1"/>
        <end position="24"/>
    </location>
</feature>
<dbReference type="OrthoDB" id="58323at2759"/>
<dbReference type="AlphaFoldDB" id="A0A1Y2HLW1"/>
<dbReference type="PANTHER" id="PTHR46586:SF3">
    <property type="entry name" value="ANKYRIN REPEAT-CONTAINING PROTEIN"/>
    <property type="match status" value="1"/>
</dbReference>
<accession>A0A1Y2HLW1</accession>
<dbReference type="InterPro" id="IPR052050">
    <property type="entry name" value="SecEffector_AnkRepeat"/>
</dbReference>
<comment type="caution">
    <text evidence="2">The sequence shown here is derived from an EMBL/GenBank/DDBJ whole genome shotgun (WGS) entry which is preliminary data.</text>
</comment>
<dbReference type="PANTHER" id="PTHR46586">
    <property type="entry name" value="ANKYRIN REPEAT-CONTAINING PROTEIN"/>
    <property type="match status" value="1"/>
</dbReference>
<protein>
    <recommendedName>
        <fullName evidence="4">Ankyrin repeat-containing domain protein</fullName>
    </recommendedName>
</protein>
<reference evidence="2 3" key="1">
    <citation type="submission" date="2016-07" db="EMBL/GenBank/DDBJ databases">
        <title>Pervasive Adenine N6-methylation of Active Genes in Fungi.</title>
        <authorList>
            <consortium name="DOE Joint Genome Institute"/>
            <person name="Mondo S.J."/>
            <person name="Dannebaum R.O."/>
            <person name="Kuo R.C."/>
            <person name="Labutti K."/>
            <person name="Haridas S."/>
            <person name="Kuo A."/>
            <person name="Salamov A."/>
            <person name="Ahrendt S.R."/>
            <person name="Lipzen A."/>
            <person name="Sullivan W."/>
            <person name="Andreopoulos W.B."/>
            <person name="Clum A."/>
            <person name="Lindquist E."/>
            <person name="Daum C."/>
            <person name="Ramamoorthy G.K."/>
            <person name="Gryganskyi A."/>
            <person name="Culley D."/>
            <person name="Magnuson J.K."/>
            <person name="James T.Y."/>
            <person name="O'Malley M.A."/>
            <person name="Stajich J.E."/>
            <person name="Spatafora J.W."/>
            <person name="Visel A."/>
            <person name="Grigoriev I.V."/>
        </authorList>
    </citation>
    <scope>NUCLEOTIDE SEQUENCE [LARGE SCALE GENOMIC DNA]</scope>
    <source>
        <strain evidence="2 3">PL171</strain>
    </source>
</reference>
<evidence type="ECO:0000256" key="1">
    <source>
        <dbReference type="SAM" id="MobiDB-lite"/>
    </source>
</evidence>
<organism evidence="2 3">
    <name type="scientific">Catenaria anguillulae PL171</name>
    <dbReference type="NCBI Taxonomy" id="765915"/>
    <lineage>
        <taxon>Eukaryota</taxon>
        <taxon>Fungi</taxon>
        <taxon>Fungi incertae sedis</taxon>
        <taxon>Blastocladiomycota</taxon>
        <taxon>Blastocladiomycetes</taxon>
        <taxon>Blastocladiales</taxon>
        <taxon>Catenariaceae</taxon>
        <taxon>Catenaria</taxon>
    </lineage>
</organism>
<sequence>MSQAHERNSIAHRKASPDVASPPPPTLTSDLLDLLLAHMIRRTGIDSASSASTRPSRFHPSDAYLTSRYRRDPIHTGRRVYAILCVSPSSAAMPLVRRAALTVVWWYNMDLASRDGRIDLLDELVAMRRAHNAPLDFSPMAIDLAAQMGHADVLQWWFNESKMPLGANLHALDLASETGHRHVLDWIEIMAKEGRAMVRVQWDERSECYSGPSWSRPGQLVLYSPNLRGLKHAIQTSSFEILEWWLPVLLDRFLQGYPPDVIEWIGAADLPVVEWWHAQDPSFPLAPVFARAAQHGRLDAIVWIMDQGRSILTDTDIHVAFMYAVNGSARLQLQVMQLLFPLVAPTLLERFSLIDSLCHDHRSGRLAAPVQVFEWFFATFPEQTLPGCEEMLIFATLHGHMDLLDWIVANHDPHSRKVLSLLGQDVQFWDSFVVPVEAGYDPQMVGRTAYRLRTALTEAFHLGYVEVLEWWFGCLDREQTRRTLAGMGMTVNRTIVHEWTLSHFRAMTSVASATGKLPLLSFIFRKCGYHTEILVEAALYATTSTVLDWWQSNVAIKDLTMSDTALRQVVRHAVSDLNVDVLEWWCRKWNGGPLNMSALYEMDELFAISLADWPMLQWYLSMGYPVFPEVGFPSVLVDEAIATGDWQGLEWWYHELGRTDSQPMDGGLALYSPIVRSLFPR</sequence>
<dbReference type="Proteomes" id="UP000193411">
    <property type="component" value="Unassembled WGS sequence"/>
</dbReference>
<dbReference type="EMBL" id="MCFL01000022">
    <property type="protein sequence ID" value="ORZ35549.1"/>
    <property type="molecule type" value="Genomic_DNA"/>
</dbReference>
<dbReference type="SUPFAM" id="SSF140860">
    <property type="entry name" value="Pseudo ankyrin repeat-like"/>
    <property type="match status" value="1"/>
</dbReference>
<keyword evidence="3" id="KW-1185">Reference proteome</keyword>
<name>A0A1Y2HLW1_9FUNG</name>
<evidence type="ECO:0008006" key="4">
    <source>
        <dbReference type="Google" id="ProtNLM"/>
    </source>
</evidence>
<evidence type="ECO:0000313" key="2">
    <source>
        <dbReference type="EMBL" id="ORZ35549.1"/>
    </source>
</evidence>
<gene>
    <name evidence="2" type="ORF">BCR44DRAFT_1513309</name>
</gene>
<proteinExistence type="predicted"/>
<evidence type="ECO:0000313" key="3">
    <source>
        <dbReference type="Proteomes" id="UP000193411"/>
    </source>
</evidence>